<dbReference type="Pfam" id="PF03734">
    <property type="entry name" value="YkuD"/>
    <property type="match status" value="1"/>
</dbReference>
<dbReference type="PROSITE" id="PS52029">
    <property type="entry name" value="LD_TPASE"/>
    <property type="match status" value="1"/>
</dbReference>
<evidence type="ECO:0000256" key="4">
    <source>
        <dbReference type="ARBA" id="ARBA00022984"/>
    </source>
</evidence>
<dbReference type="Gene3D" id="2.60.40.3780">
    <property type="match status" value="1"/>
</dbReference>
<feature type="active site" description="Proton donor/acceptor" evidence="7">
    <location>
        <position position="354"/>
    </location>
</feature>
<dbReference type="InterPro" id="IPR005490">
    <property type="entry name" value="LD_TPept_cat_dom"/>
</dbReference>
<comment type="pathway">
    <text evidence="1 7">Cell wall biogenesis; peptidoglycan biosynthesis.</text>
</comment>
<evidence type="ECO:0000256" key="3">
    <source>
        <dbReference type="ARBA" id="ARBA00022960"/>
    </source>
</evidence>
<gene>
    <name evidence="9" type="ORF">HQ603_15585</name>
</gene>
<evidence type="ECO:0000313" key="9">
    <source>
        <dbReference type="EMBL" id="MBY6368175.1"/>
    </source>
</evidence>
<dbReference type="PANTHER" id="PTHR30582:SF2">
    <property type="entry name" value="L,D-TRANSPEPTIDASE YCIB-RELATED"/>
    <property type="match status" value="1"/>
</dbReference>
<dbReference type="Proteomes" id="UP000825228">
    <property type="component" value="Unassembled WGS sequence"/>
</dbReference>
<comment type="caution">
    <text evidence="9">The sequence shown here is derived from an EMBL/GenBank/DDBJ whole genome shotgun (WGS) entry which is preliminary data.</text>
</comment>
<dbReference type="EMBL" id="JABUBU010000019">
    <property type="protein sequence ID" value="MBY6368175.1"/>
    <property type="molecule type" value="Genomic_DNA"/>
</dbReference>
<keyword evidence="10" id="KW-1185">Reference proteome</keyword>
<evidence type="ECO:0000313" key="10">
    <source>
        <dbReference type="Proteomes" id="UP000825228"/>
    </source>
</evidence>
<proteinExistence type="predicted"/>
<dbReference type="InterPro" id="IPR038063">
    <property type="entry name" value="Transpep_catalytic_dom"/>
</dbReference>
<dbReference type="CDD" id="cd13432">
    <property type="entry name" value="LDT_IgD_like_2"/>
    <property type="match status" value="1"/>
</dbReference>
<keyword evidence="6 7" id="KW-0961">Cell wall biogenesis/degradation</keyword>
<dbReference type="CDD" id="cd16913">
    <property type="entry name" value="YkuD_like"/>
    <property type="match status" value="1"/>
</dbReference>
<dbReference type="Pfam" id="PF17964">
    <property type="entry name" value="Big_10"/>
    <property type="match status" value="1"/>
</dbReference>
<name>A0ABS7P6Y2_9NOCA</name>
<organism evidence="9 10">
    <name type="scientific">Rhodococcoides corynebacterioides</name>
    <dbReference type="NCBI Taxonomy" id="53972"/>
    <lineage>
        <taxon>Bacteria</taxon>
        <taxon>Bacillati</taxon>
        <taxon>Actinomycetota</taxon>
        <taxon>Actinomycetes</taxon>
        <taxon>Mycobacteriales</taxon>
        <taxon>Nocardiaceae</taxon>
        <taxon>Rhodococcoides</taxon>
    </lineage>
</organism>
<keyword evidence="5" id="KW-0012">Acyltransferase</keyword>
<evidence type="ECO:0000256" key="5">
    <source>
        <dbReference type="ARBA" id="ARBA00023315"/>
    </source>
</evidence>
<protein>
    <submittedName>
        <fullName evidence="9">L,D-transpeptidase</fullName>
    </submittedName>
</protein>
<feature type="domain" description="L,D-TPase catalytic" evidence="8">
    <location>
        <begin position="271"/>
        <end position="396"/>
    </location>
</feature>
<evidence type="ECO:0000256" key="1">
    <source>
        <dbReference type="ARBA" id="ARBA00004752"/>
    </source>
</evidence>
<dbReference type="PANTHER" id="PTHR30582">
    <property type="entry name" value="L,D-TRANSPEPTIDASE"/>
    <property type="match status" value="1"/>
</dbReference>
<dbReference type="Gene3D" id="2.60.40.3710">
    <property type="match status" value="1"/>
</dbReference>
<keyword evidence="2" id="KW-0808">Transferase</keyword>
<dbReference type="InterPro" id="IPR050979">
    <property type="entry name" value="LD-transpeptidase"/>
</dbReference>
<dbReference type="Gene3D" id="2.40.440.10">
    <property type="entry name" value="L,D-transpeptidase catalytic domain-like"/>
    <property type="match status" value="1"/>
</dbReference>
<evidence type="ECO:0000256" key="2">
    <source>
        <dbReference type="ARBA" id="ARBA00022679"/>
    </source>
</evidence>
<feature type="active site" description="Nucleophile" evidence="7">
    <location>
        <position position="372"/>
    </location>
</feature>
<keyword evidence="4 7" id="KW-0573">Peptidoglycan synthesis</keyword>
<sequence length="427" mass="44403">MCSESSGRACRSGVLVKVFSSVAPARGRAAGGRGRAALVASVAVLALAASGCTAGAGDTAAAPPAPIDSNPLSELMKPKVTLPAPDASVGFSPSAPVTVSVVDGSLSRVTLLDSTGAPVDGALSPDRASWTAAEPLDYNETYTVDARAYGLGGEATSLTSFTTTSPGNLTKPYLLPSEGEVVGVGQPVAVQFDEPVPDKVAAQNAITVTTNPPVEGAFYWVNQKEVRWRPQNYWVPGTTVDVAVDVFGRDLGDGLFGQENARSSFTIGDAVIAVADDATKQVTFTVNGEQVMTMPTSMGKNSSPTPNGVYTIGDKFASMVMDSSTYGVPVDSAQGYRTPVDWATRMSYSGIFFHSAPWSVGSQGYTNVSHGCLNLSPANAKWVYDNTKRGDITIVKNTVGGTLPGTDGLGDWNIPWEEWKAGNAQSV</sequence>
<keyword evidence="3 7" id="KW-0133">Cell shape</keyword>
<dbReference type="InterPro" id="IPR041280">
    <property type="entry name" value="Big_10"/>
</dbReference>
<accession>A0ABS7P6Y2</accession>
<dbReference type="SUPFAM" id="SSF141523">
    <property type="entry name" value="L,D-transpeptidase catalytic domain-like"/>
    <property type="match status" value="1"/>
</dbReference>
<evidence type="ECO:0000256" key="6">
    <source>
        <dbReference type="ARBA" id="ARBA00023316"/>
    </source>
</evidence>
<evidence type="ECO:0000259" key="8">
    <source>
        <dbReference type="PROSITE" id="PS52029"/>
    </source>
</evidence>
<reference evidence="9 10" key="1">
    <citation type="submission" date="2020-06" db="EMBL/GenBank/DDBJ databases">
        <title>Taxonomy, biology and ecology of Rhodococcus bacteria occurring in California pistachio and other woody hosts as revealed by genome sequence analyses.</title>
        <authorList>
            <person name="Gai Y."/>
            <person name="Riely B."/>
        </authorList>
    </citation>
    <scope>NUCLEOTIDE SEQUENCE [LARGE SCALE GENOMIC DNA]</scope>
    <source>
        <strain evidence="9 10">BP-281</strain>
    </source>
</reference>
<evidence type="ECO:0000256" key="7">
    <source>
        <dbReference type="PROSITE-ProRule" id="PRU01373"/>
    </source>
</evidence>